<evidence type="ECO:0000256" key="4">
    <source>
        <dbReference type="ARBA" id="ARBA00023163"/>
    </source>
</evidence>
<dbReference type="InterPro" id="IPR036388">
    <property type="entry name" value="WH-like_DNA-bd_sf"/>
</dbReference>
<sequence length="182" mass="21722">MSKHGNVALSHTETGALRDIERYILHYQGTLIGYLERLLKDRLKAEDLAQETFIRLFRQLQRERIPENVPAWLYQVATNLCRDYWRSAGYKREIRMLQALPDQKDKQARVVDIFVRRETRTEMLTLIERLPKAQQLIIKLRFYHDMRLKEIAETLNCPIGTVKSRLFHALRFLREQIEDIGE</sequence>
<dbReference type="InterPro" id="IPR014284">
    <property type="entry name" value="RNA_pol_sigma-70_dom"/>
</dbReference>
<dbReference type="PANTHER" id="PTHR43133:SF51">
    <property type="entry name" value="RNA POLYMERASE SIGMA FACTOR"/>
    <property type="match status" value="1"/>
</dbReference>
<gene>
    <name evidence="7" type="ORF">GCM10011391_06760</name>
</gene>
<keyword evidence="2" id="KW-0805">Transcription regulation</keyword>
<organism evidence="7 8">
    <name type="scientific">Pullulanibacillus camelliae</name>
    <dbReference type="NCBI Taxonomy" id="1707096"/>
    <lineage>
        <taxon>Bacteria</taxon>
        <taxon>Bacillati</taxon>
        <taxon>Bacillota</taxon>
        <taxon>Bacilli</taxon>
        <taxon>Bacillales</taxon>
        <taxon>Sporolactobacillaceae</taxon>
        <taxon>Pullulanibacillus</taxon>
    </lineage>
</organism>
<dbReference type="PANTHER" id="PTHR43133">
    <property type="entry name" value="RNA POLYMERASE ECF-TYPE SIGMA FACTO"/>
    <property type="match status" value="1"/>
</dbReference>
<comment type="caution">
    <text evidence="7">The sequence shown here is derived from an EMBL/GenBank/DDBJ whole genome shotgun (WGS) entry which is preliminary data.</text>
</comment>
<dbReference type="InterPro" id="IPR007627">
    <property type="entry name" value="RNA_pol_sigma70_r2"/>
</dbReference>
<keyword evidence="8" id="KW-1185">Reference proteome</keyword>
<reference evidence="7" key="1">
    <citation type="journal article" date="2014" name="Int. J. Syst. Evol. Microbiol.">
        <title>Complete genome sequence of Corynebacterium casei LMG S-19264T (=DSM 44701T), isolated from a smear-ripened cheese.</title>
        <authorList>
            <consortium name="US DOE Joint Genome Institute (JGI-PGF)"/>
            <person name="Walter F."/>
            <person name="Albersmeier A."/>
            <person name="Kalinowski J."/>
            <person name="Ruckert C."/>
        </authorList>
    </citation>
    <scope>NUCLEOTIDE SEQUENCE</scope>
    <source>
        <strain evidence="7">CGMCC 1.15371</strain>
    </source>
</reference>
<evidence type="ECO:0000256" key="2">
    <source>
        <dbReference type="ARBA" id="ARBA00023015"/>
    </source>
</evidence>
<dbReference type="Gene3D" id="1.10.1740.10">
    <property type="match status" value="1"/>
</dbReference>
<keyword evidence="3" id="KW-0731">Sigma factor</keyword>
<evidence type="ECO:0008006" key="9">
    <source>
        <dbReference type="Google" id="ProtNLM"/>
    </source>
</evidence>
<dbReference type="AlphaFoldDB" id="A0A8J2YB05"/>
<evidence type="ECO:0000259" key="5">
    <source>
        <dbReference type="Pfam" id="PF04542"/>
    </source>
</evidence>
<evidence type="ECO:0000259" key="6">
    <source>
        <dbReference type="Pfam" id="PF08281"/>
    </source>
</evidence>
<feature type="domain" description="RNA polymerase sigma factor 70 region 4 type 2" evidence="6">
    <location>
        <begin position="122"/>
        <end position="173"/>
    </location>
</feature>
<dbReference type="EMBL" id="BMIR01000002">
    <property type="protein sequence ID" value="GGE30793.1"/>
    <property type="molecule type" value="Genomic_DNA"/>
</dbReference>
<reference evidence="7" key="2">
    <citation type="submission" date="2020-09" db="EMBL/GenBank/DDBJ databases">
        <authorList>
            <person name="Sun Q."/>
            <person name="Zhou Y."/>
        </authorList>
    </citation>
    <scope>NUCLEOTIDE SEQUENCE</scope>
    <source>
        <strain evidence="7">CGMCC 1.15371</strain>
    </source>
</reference>
<protein>
    <recommendedName>
        <fullName evidence="9">Sigma-70 family RNA polymerase sigma factor</fullName>
    </recommendedName>
</protein>
<dbReference type="NCBIfam" id="TIGR02937">
    <property type="entry name" value="sigma70-ECF"/>
    <property type="match status" value="1"/>
</dbReference>
<proteinExistence type="inferred from homology"/>
<comment type="similarity">
    <text evidence="1">Belongs to the sigma-70 factor family. ECF subfamily.</text>
</comment>
<evidence type="ECO:0000256" key="1">
    <source>
        <dbReference type="ARBA" id="ARBA00010641"/>
    </source>
</evidence>
<dbReference type="InterPro" id="IPR013249">
    <property type="entry name" value="RNA_pol_sigma70_r4_t2"/>
</dbReference>
<dbReference type="InterPro" id="IPR013325">
    <property type="entry name" value="RNA_pol_sigma_r2"/>
</dbReference>
<dbReference type="Proteomes" id="UP000628775">
    <property type="component" value="Unassembled WGS sequence"/>
</dbReference>
<feature type="domain" description="RNA polymerase sigma-70 region 2" evidence="5">
    <location>
        <begin position="25"/>
        <end position="88"/>
    </location>
</feature>
<dbReference type="Pfam" id="PF04542">
    <property type="entry name" value="Sigma70_r2"/>
    <property type="match status" value="1"/>
</dbReference>
<keyword evidence="4" id="KW-0804">Transcription</keyword>
<name>A0A8J2YB05_9BACL</name>
<dbReference type="Pfam" id="PF08281">
    <property type="entry name" value="Sigma70_r4_2"/>
    <property type="match status" value="1"/>
</dbReference>
<evidence type="ECO:0000313" key="7">
    <source>
        <dbReference type="EMBL" id="GGE30793.1"/>
    </source>
</evidence>
<dbReference type="InterPro" id="IPR039425">
    <property type="entry name" value="RNA_pol_sigma-70-like"/>
</dbReference>
<evidence type="ECO:0000256" key="3">
    <source>
        <dbReference type="ARBA" id="ARBA00023082"/>
    </source>
</evidence>
<dbReference type="GO" id="GO:0006352">
    <property type="term" value="P:DNA-templated transcription initiation"/>
    <property type="evidence" value="ECO:0007669"/>
    <property type="project" value="InterPro"/>
</dbReference>
<dbReference type="SUPFAM" id="SSF88946">
    <property type="entry name" value="Sigma2 domain of RNA polymerase sigma factors"/>
    <property type="match status" value="1"/>
</dbReference>
<accession>A0A8J2YB05</accession>
<dbReference type="RefSeq" id="WP_188689183.1">
    <property type="nucleotide sequence ID" value="NZ_BMIR01000002.1"/>
</dbReference>
<dbReference type="SUPFAM" id="SSF88659">
    <property type="entry name" value="Sigma3 and sigma4 domains of RNA polymerase sigma factors"/>
    <property type="match status" value="1"/>
</dbReference>
<dbReference type="CDD" id="cd06171">
    <property type="entry name" value="Sigma70_r4"/>
    <property type="match status" value="1"/>
</dbReference>
<dbReference type="GO" id="GO:0003677">
    <property type="term" value="F:DNA binding"/>
    <property type="evidence" value="ECO:0007669"/>
    <property type="project" value="InterPro"/>
</dbReference>
<dbReference type="InterPro" id="IPR013324">
    <property type="entry name" value="RNA_pol_sigma_r3/r4-like"/>
</dbReference>
<dbReference type="GO" id="GO:0016987">
    <property type="term" value="F:sigma factor activity"/>
    <property type="evidence" value="ECO:0007669"/>
    <property type="project" value="UniProtKB-KW"/>
</dbReference>
<evidence type="ECO:0000313" key="8">
    <source>
        <dbReference type="Proteomes" id="UP000628775"/>
    </source>
</evidence>
<dbReference type="Gene3D" id="1.10.10.10">
    <property type="entry name" value="Winged helix-like DNA-binding domain superfamily/Winged helix DNA-binding domain"/>
    <property type="match status" value="1"/>
</dbReference>